<dbReference type="EMBL" id="BJUY01000002">
    <property type="protein sequence ID" value="GEK90710.1"/>
    <property type="molecule type" value="Genomic_DNA"/>
</dbReference>
<evidence type="ECO:0000256" key="1">
    <source>
        <dbReference type="SAM" id="Phobius"/>
    </source>
</evidence>
<keyword evidence="1" id="KW-1133">Transmembrane helix</keyword>
<sequence>MRKSKLFWVFLIALILLRVVWVLPIGQWLDPILDLSSVNMLVILILTILFWGLLYWYFGNRRN</sequence>
<comment type="caution">
    <text evidence="2">The sequence shown here is derived from an EMBL/GenBank/DDBJ whole genome shotgun (WGS) entry which is preliminary data.</text>
</comment>
<evidence type="ECO:0000313" key="3">
    <source>
        <dbReference type="Proteomes" id="UP000321662"/>
    </source>
</evidence>
<reference evidence="2 3" key="1">
    <citation type="submission" date="2019-07" db="EMBL/GenBank/DDBJ databases">
        <title>Whole genome shotgun sequence of Alkalibacterium kapii NBRC 103247.</title>
        <authorList>
            <person name="Hosoyama A."/>
            <person name="Uohara A."/>
            <person name="Ohji S."/>
            <person name="Ichikawa N."/>
        </authorList>
    </citation>
    <scope>NUCLEOTIDE SEQUENCE [LARGE SCALE GENOMIC DNA]</scope>
    <source>
        <strain evidence="2 3">NBRC 103247</strain>
    </source>
</reference>
<feature type="transmembrane region" description="Helical" evidence="1">
    <location>
        <begin position="38"/>
        <end position="58"/>
    </location>
</feature>
<evidence type="ECO:0000313" key="2">
    <source>
        <dbReference type="EMBL" id="GEK90710.1"/>
    </source>
</evidence>
<accession>A0A511AR75</accession>
<dbReference type="AlphaFoldDB" id="A0A511AR75"/>
<name>A0A511AR75_9LACT</name>
<keyword evidence="1" id="KW-0472">Membrane</keyword>
<gene>
    <name evidence="2" type="ORF">AKA01nite_03320</name>
</gene>
<organism evidence="2 3">
    <name type="scientific">Alkalibacterium kapii</name>
    <dbReference type="NCBI Taxonomy" id="426704"/>
    <lineage>
        <taxon>Bacteria</taxon>
        <taxon>Bacillati</taxon>
        <taxon>Bacillota</taxon>
        <taxon>Bacilli</taxon>
        <taxon>Lactobacillales</taxon>
        <taxon>Carnobacteriaceae</taxon>
        <taxon>Alkalibacterium</taxon>
    </lineage>
</organism>
<dbReference type="Proteomes" id="UP000321662">
    <property type="component" value="Unassembled WGS sequence"/>
</dbReference>
<keyword evidence="3" id="KW-1185">Reference proteome</keyword>
<keyword evidence="1" id="KW-0812">Transmembrane</keyword>
<protein>
    <submittedName>
        <fullName evidence="2">Uncharacterized protein</fullName>
    </submittedName>
</protein>
<proteinExistence type="predicted"/>